<feature type="compositionally biased region" description="Basic and acidic residues" evidence="1">
    <location>
        <begin position="51"/>
        <end position="67"/>
    </location>
</feature>
<comment type="caution">
    <text evidence="2">The sequence shown here is derived from an EMBL/GenBank/DDBJ whole genome shotgun (WGS) entry which is preliminary data.</text>
</comment>
<name>A0ABR1W5Z9_9PEZI</name>
<proteinExistence type="predicted"/>
<evidence type="ECO:0000256" key="1">
    <source>
        <dbReference type="SAM" id="MobiDB-lite"/>
    </source>
</evidence>
<dbReference type="RefSeq" id="XP_066720003.1">
    <property type="nucleotide sequence ID" value="XM_066854148.1"/>
</dbReference>
<evidence type="ECO:0000313" key="2">
    <source>
        <dbReference type="EMBL" id="KAK8078932.1"/>
    </source>
</evidence>
<feature type="region of interest" description="Disordered" evidence="1">
    <location>
        <begin position="153"/>
        <end position="198"/>
    </location>
</feature>
<dbReference type="GeneID" id="92087211"/>
<evidence type="ECO:0000313" key="3">
    <source>
        <dbReference type="Proteomes" id="UP001480595"/>
    </source>
</evidence>
<reference evidence="2 3" key="1">
    <citation type="submission" date="2023-01" db="EMBL/GenBank/DDBJ databases">
        <title>Analysis of 21 Apiospora genomes using comparative genomics revels a genus with tremendous synthesis potential of carbohydrate active enzymes and secondary metabolites.</title>
        <authorList>
            <person name="Sorensen T."/>
        </authorList>
    </citation>
    <scope>NUCLEOTIDE SEQUENCE [LARGE SCALE GENOMIC DNA]</scope>
    <source>
        <strain evidence="2 3">CBS 135458</strain>
    </source>
</reference>
<feature type="region of interest" description="Disordered" evidence="1">
    <location>
        <begin position="1"/>
        <end position="94"/>
    </location>
</feature>
<gene>
    <name evidence="2" type="ORF">PG994_002739</name>
</gene>
<protein>
    <submittedName>
        <fullName evidence="2">Uncharacterized protein</fullName>
    </submittedName>
</protein>
<dbReference type="Proteomes" id="UP001480595">
    <property type="component" value="Unassembled WGS sequence"/>
</dbReference>
<dbReference type="EMBL" id="JAQQWL010000003">
    <property type="protein sequence ID" value="KAK8078932.1"/>
    <property type="molecule type" value="Genomic_DNA"/>
</dbReference>
<accession>A0ABR1W5Z9</accession>
<sequence length="198" mass="21009">MRVVVSNCVAATASSSPLQPDPTGSWASTPTQPSPCASPPLAATPTPDAVPHVREPEPPEPRARQRPEAGVAQRQRQNGHGEDQHRAGVPFPFPQVDDGCSIATAAKRRRYSAAAVMNNNNGALVLEDIRVIRVRGRDLAAVDVAVLRAARARGQDGAEQQANDQEVGVQGALRDQQERLPVEVLRQGGEPEEGEGDG</sequence>
<keyword evidence="3" id="KW-1185">Reference proteome</keyword>
<organism evidence="2 3">
    <name type="scientific">Apiospora phragmitis</name>
    <dbReference type="NCBI Taxonomy" id="2905665"/>
    <lineage>
        <taxon>Eukaryota</taxon>
        <taxon>Fungi</taxon>
        <taxon>Dikarya</taxon>
        <taxon>Ascomycota</taxon>
        <taxon>Pezizomycotina</taxon>
        <taxon>Sordariomycetes</taxon>
        <taxon>Xylariomycetidae</taxon>
        <taxon>Amphisphaeriales</taxon>
        <taxon>Apiosporaceae</taxon>
        <taxon>Apiospora</taxon>
    </lineage>
</organism>